<protein>
    <recommendedName>
        <fullName evidence="4">EamA-like transporter family protein</fullName>
    </recommendedName>
</protein>
<dbReference type="InterPro" id="IPR006750">
    <property type="entry name" value="YdcZ"/>
</dbReference>
<reference evidence="2 3" key="1">
    <citation type="submission" date="2016-09" db="EMBL/GenBank/DDBJ databases">
        <title>Photobacterium proteolyticum sp. nov. a protease producing bacterium isolated from ocean sediments of Laizhou Bay.</title>
        <authorList>
            <person name="Li Y."/>
        </authorList>
    </citation>
    <scope>NUCLEOTIDE SEQUENCE [LARGE SCALE GENOMIC DNA]</scope>
    <source>
        <strain evidence="2 3">13-12</strain>
    </source>
</reference>
<keyword evidence="3" id="KW-1185">Reference proteome</keyword>
<evidence type="ECO:0008006" key="4">
    <source>
        <dbReference type="Google" id="ProtNLM"/>
    </source>
</evidence>
<dbReference type="Pfam" id="PF04657">
    <property type="entry name" value="DMT_YdcZ"/>
    <property type="match status" value="1"/>
</dbReference>
<gene>
    <name evidence="2" type="ORF">BIT28_25425</name>
</gene>
<name>A0A1Q9GFF0_9GAMM</name>
<dbReference type="EMBL" id="MJIL01000088">
    <property type="protein sequence ID" value="OLQ73166.1"/>
    <property type="molecule type" value="Genomic_DNA"/>
</dbReference>
<sequence>MKAHPLNLSLALAGGVTLASMIAINSELAAYSSPVLASWFAHGIGAITSLLVLITASLLAGKKLTILPKVGTPFWAYLGGIPGAFTVVLAAITVNSPLGLSGSLALIMAGQVLFGLVCDGFGLFGLTKRPLTLTDGITLGLMATGCLLTLFGRG</sequence>
<accession>A0A1Q9GFF0</accession>
<dbReference type="AlphaFoldDB" id="A0A1Q9GFF0"/>
<evidence type="ECO:0000256" key="1">
    <source>
        <dbReference type="SAM" id="Phobius"/>
    </source>
</evidence>
<dbReference type="PANTHER" id="PTHR34821:SF2">
    <property type="entry name" value="INNER MEMBRANE PROTEIN YDCZ"/>
    <property type="match status" value="1"/>
</dbReference>
<evidence type="ECO:0000313" key="3">
    <source>
        <dbReference type="Proteomes" id="UP000186905"/>
    </source>
</evidence>
<dbReference type="GO" id="GO:0005886">
    <property type="term" value="C:plasma membrane"/>
    <property type="evidence" value="ECO:0007669"/>
    <property type="project" value="TreeGrafter"/>
</dbReference>
<dbReference type="RefSeq" id="WP_075766632.1">
    <property type="nucleotide sequence ID" value="NZ_MJIL01000088.1"/>
</dbReference>
<dbReference type="STRING" id="1903952.BIT28_25425"/>
<evidence type="ECO:0000313" key="2">
    <source>
        <dbReference type="EMBL" id="OLQ73166.1"/>
    </source>
</evidence>
<dbReference type="OrthoDB" id="4244824at2"/>
<dbReference type="PANTHER" id="PTHR34821">
    <property type="entry name" value="INNER MEMBRANE PROTEIN YDCZ"/>
    <property type="match status" value="1"/>
</dbReference>
<organism evidence="2 3">
    <name type="scientific">Photobacterium proteolyticum</name>
    <dbReference type="NCBI Taxonomy" id="1903952"/>
    <lineage>
        <taxon>Bacteria</taxon>
        <taxon>Pseudomonadati</taxon>
        <taxon>Pseudomonadota</taxon>
        <taxon>Gammaproteobacteria</taxon>
        <taxon>Vibrionales</taxon>
        <taxon>Vibrionaceae</taxon>
        <taxon>Photobacterium</taxon>
    </lineage>
</organism>
<dbReference type="Proteomes" id="UP000186905">
    <property type="component" value="Unassembled WGS sequence"/>
</dbReference>
<feature type="transmembrane region" description="Helical" evidence="1">
    <location>
        <begin position="133"/>
        <end position="152"/>
    </location>
</feature>
<keyword evidence="1" id="KW-0472">Membrane</keyword>
<keyword evidence="1" id="KW-0812">Transmembrane</keyword>
<feature type="transmembrane region" description="Helical" evidence="1">
    <location>
        <begin position="72"/>
        <end position="92"/>
    </location>
</feature>
<feature type="transmembrane region" description="Helical" evidence="1">
    <location>
        <begin position="39"/>
        <end position="60"/>
    </location>
</feature>
<feature type="transmembrane region" description="Helical" evidence="1">
    <location>
        <begin position="104"/>
        <end position="126"/>
    </location>
</feature>
<comment type="caution">
    <text evidence="2">The sequence shown here is derived from an EMBL/GenBank/DDBJ whole genome shotgun (WGS) entry which is preliminary data.</text>
</comment>
<proteinExistence type="predicted"/>
<keyword evidence="1" id="KW-1133">Transmembrane helix</keyword>